<feature type="binding site" evidence="5">
    <location>
        <position position="241"/>
    </location>
    <ligand>
        <name>Mo-molybdopterin</name>
        <dbReference type="ChEBI" id="CHEBI:71302"/>
    </ligand>
</feature>
<dbReference type="RefSeq" id="WP_122168419.1">
    <property type="nucleotide sequence ID" value="NZ_JAMOIB010000022.1"/>
</dbReference>
<feature type="binding site" evidence="5">
    <location>
        <position position="236"/>
    </location>
    <ligand>
        <name>Mo-molybdopterin</name>
        <dbReference type="ChEBI" id="CHEBI:71302"/>
    </ligand>
</feature>
<dbReference type="InterPro" id="IPR000572">
    <property type="entry name" value="OxRdtase_Mopterin-bd_dom"/>
</dbReference>
<dbReference type="EMBL" id="RFFM01000007">
    <property type="protein sequence ID" value="RMH88075.1"/>
    <property type="molecule type" value="Genomic_DNA"/>
</dbReference>
<accession>A0A3M2HI57</accession>
<keyword evidence="3 5" id="KW-0732">Signal</keyword>
<keyword evidence="1 5" id="KW-0500">Molybdenum</keyword>
<dbReference type="InterPro" id="IPR022867">
    <property type="entry name" value="MsrP"/>
</dbReference>
<evidence type="ECO:0000256" key="5">
    <source>
        <dbReference type="HAMAP-Rule" id="MF_01206"/>
    </source>
</evidence>
<dbReference type="GO" id="GO:0046872">
    <property type="term" value="F:metal ion binding"/>
    <property type="evidence" value="ECO:0007669"/>
    <property type="project" value="UniProtKB-KW"/>
</dbReference>
<dbReference type="InterPro" id="IPR006311">
    <property type="entry name" value="TAT_signal"/>
</dbReference>
<evidence type="ECO:0000256" key="3">
    <source>
        <dbReference type="ARBA" id="ARBA00022729"/>
    </source>
</evidence>
<dbReference type="PROSITE" id="PS51318">
    <property type="entry name" value="TAT"/>
    <property type="match status" value="1"/>
</dbReference>
<protein>
    <recommendedName>
        <fullName evidence="5">Protein-methionine-sulfoxide reductase catalytic subunit MsrP</fullName>
        <ecNumber evidence="5">1.8.5.-</ecNumber>
    </recommendedName>
</protein>
<dbReference type="PANTHER" id="PTHR43032:SF3">
    <property type="entry name" value="PROTEIN-METHIONINE-SULFOXIDE REDUCTASE CATALYTIC SUBUNIT MSRP"/>
    <property type="match status" value="1"/>
</dbReference>
<feature type="binding site" evidence="5">
    <location>
        <begin position="252"/>
        <end position="254"/>
    </location>
    <ligand>
        <name>Mo-molybdopterin</name>
        <dbReference type="ChEBI" id="CHEBI:71302"/>
    </ligand>
</feature>
<keyword evidence="4 5" id="KW-0560">Oxidoreductase</keyword>
<evidence type="ECO:0000256" key="2">
    <source>
        <dbReference type="ARBA" id="ARBA00022723"/>
    </source>
</evidence>
<dbReference type="HAMAP" id="MF_01206">
    <property type="entry name" value="MsrP"/>
    <property type="match status" value="1"/>
</dbReference>
<dbReference type="SUPFAM" id="SSF56524">
    <property type="entry name" value="Oxidoreductase molybdopterin-binding domain"/>
    <property type="match status" value="1"/>
</dbReference>
<comment type="caution">
    <text evidence="7">The sequence shown here is derived from an EMBL/GenBank/DDBJ whole genome shotgun (WGS) entry which is preliminary data.</text>
</comment>
<feature type="binding site" evidence="5">
    <location>
        <position position="93"/>
    </location>
    <ligand>
        <name>Mo-molybdopterin</name>
        <dbReference type="ChEBI" id="CHEBI:71302"/>
    </ligand>
</feature>
<comment type="PTM">
    <text evidence="5">Predicted to be exported by the Tat system. The position of the signal peptide cleavage has not been experimentally proven.</text>
</comment>
<dbReference type="GO" id="GO:0043546">
    <property type="term" value="F:molybdopterin cofactor binding"/>
    <property type="evidence" value="ECO:0007669"/>
    <property type="project" value="UniProtKB-UniRule"/>
</dbReference>
<keyword evidence="2 5" id="KW-0479">Metal-binding</keyword>
<evidence type="ECO:0000313" key="7">
    <source>
        <dbReference type="EMBL" id="RMH88075.1"/>
    </source>
</evidence>
<feature type="binding site" evidence="5">
    <location>
        <position position="186"/>
    </location>
    <ligand>
        <name>Mo-molybdopterin</name>
        <dbReference type="ChEBI" id="CHEBI:71302"/>
    </ligand>
</feature>
<evidence type="ECO:0000256" key="1">
    <source>
        <dbReference type="ARBA" id="ARBA00022505"/>
    </source>
</evidence>
<dbReference type="PANTHER" id="PTHR43032">
    <property type="entry name" value="PROTEIN-METHIONINE-SULFOXIDE REDUCTASE"/>
    <property type="match status" value="1"/>
</dbReference>
<dbReference type="InterPro" id="IPR036374">
    <property type="entry name" value="OxRdtase_Mopterin-bd_sf"/>
</dbReference>
<feature type="domain" description="Oxidoreductase molybdopterin-binding" evidence="6">
    <location>
        <begin position="112"/>
        <end position="270"/>
    </location>
</feature>
<comment type="similarity">
    <text evidence="5">Belongs to the MsrP family.</text>
</comment>
<dbReference type="NCBIfam" id="NF003767">
    <property type="entry name" value="PRK05363.1"/>
    <property type="match status" value="1"/>
</dbReference>
<dbReference type="GO" id="GO:0016672">
    <property type="term" value="F:oxidoreductase activity, acting on a sulfur group of donors, quinone or similar compound as acceptor"/>
    <property type="evidence" value="ECO:0007669"/>
    <property type="project" value="UniProtKB-UniRule"/>
</dbReference>
<name>A0A3M2HI57_9GAMM</name>
<dbReference type="OrthoDB" id="9795587at2"/>
<dbReference type="GO" id="GO:0030091">
    <property type="term" value="P:protein repair"/>
    <property type="evidence" value="ECO:0007669"/>
    <property type="project" value="UniProtKB-UniRule"/>
</dbReference>
<dbReference type="EC" id="1.8.5.-" evidence="5"/>
<comment type="catalytic activity">
    <reaction evidence="5">
        <text>L-methionyl-[protein] + a quinone + H2O = L-methionyl-(S)-S-oxide-[protein] + a quinol</text>
        <dbReference type="Rhea" id="RHEA:51292"/>
        <dbReference type="Rhea" id="RHEA-COMP:12313"/>
        <dbReference type="Rhea" id="RHEA-COMP:12315"/>
        <dbReference type="ChEBI" id="CHEBI:15377"/>
        <dbReference type="ChEBI" id="CHEBI:16044"/>
        <dbReference type="ChEBI" id="CHEBI:24646"/>
        <dbReference type="ChEBI" id="CHEBI:44120"/>
        <dbReference type="ChEBI" id="CHEBI:132124"/>
    </reaction>
</comment>
<evidence type="ECO:0000313" key="8">
    <source>
        <dbReference type="Proteomes" id="UP000269774"/>
    </source>
</evidence>
<dbReference type="Gene3D" id="3.90.420.10">
    <property type="entry name" value="Oxidoreductase, molybdopterin-binding domain"/>
    <property type="match status" value="1"/>
</dbReference>
<proteinExistence type="inferred from homology"/>
<feature type="binding site" evidence="5">
    <location>
        <begin position="96"/>
        <end position="97"/>
    </location>
    <ligand>
        <name>Mo-molybdopterin</name>
        <dbReference type="ChEBI" id="CHEBI:71302"/>
    </ligand>
</feature>
<feature type="binding site" evidence="5">
    <location>
        <position position="151"/>
    </location>
    <ligand>
        <name>Mo-molybdopterin</name>
        <dbReference type="ChEBI" id="CHEBI:71302"/>
    </ligand>
    <ligandPart>
        <name>Mo</name>
        <dbReference type="ChEBI" id="CHEBI:28685"/>
    </ligandPart>
</feature>
<comment type="catalytic activity">
    <reaction evidence="5">
        <text>L-methionyl-[protein] + a quinone + H2O = L-methionyl-(R)-S-oxide-[protein] + a quinol</text>
        <dbReference type="Rhea" id="RHEA:51296"/>
        <dbReference type="Rhea" id="RHEA-COMP:12313"/>
        <dbReference type="Rhea" id="RHEA-COMP:12314"/>
        <dbReference type="ChEBI" id="CHEBI:15377"/>
        <dbReference type="ChEBI" id="CHEBI:16044"/>
        <dbReference type="ChEBI" id="CHEBI:24646"/>
        <dbReference type="ChEBI" id="CHEBI:45764"/>
        <dbReference type="ChEBI" id="CHEBI:132124"/>
    </reaction>
</comment>
<dbReference type="Pfam" id="PF00174">
    <property type="entry name" value="Oxidored_molyb"/>
    <property type="match status" value="1"/>
</dbReference>
<reference evidence="7 8" key="1">
    <citation type="submission" date="2018-10" db="EMBL/GenBank/DDBJ databases">
        <title>Pseudomonas zhaodongensis NEAU-ST5-21(T) genome.</title>
        <authorList>
            <person name="Peng J."/>
            <person name="Liu Z.-P."/>
        </authorList>
    </citation>
    <scope>NUCLEOTIDE SEQUENCE [LARGE SCALE GENOMIC DNA]</scope>
    <source>
        <strain evidence="7 8">NEAU-ST5-21</strain>
    </source>
</reference>
<organism evidence="7 8">
    <name type="scientific">Stutzerimonas zhaodongensis</name>
    <dbReference type="NCBI Taxonomy" id="1176257"/>
    <lineage>
        <taxon>Bacteria</taxon>
        <taxon>Pseudomonadati</taxon>
        <taxon>Pseudomonadota</taxon>
        <taxon>Gammaproteobacteria</taxon>
        <taxon>Pseudomonadales</taxon>
        <taxon>Pseudomonadaceae</taxon>
        <taxon>Stutzerimonas</taxon>
    </lineage>
</organism>
<gene>
    <name evidence="5 7" type="primary">msrP</name>
    <name evidence="7" type="ORF">EA797_19875</name>
</gene>
<sequence length="336" mass="37791">MLIKTPRRSDCLEFEVTPEPVYLNRRRFMQGAAFSTAAIGLPVIAQTDAGIYPGVTAADSPAWLVEKLAQARWGAVGVKGEDITPFTDATQYNNFYEFGPDKGDPARNANKLTTEPWVVTVDGEVGRPGDYSLEDLVSKSVLEERIYRLRCVEAWSMVIPWLGVPLADLISRFEPTSDAKFVRFETLSRPEEMAGMRGGFSLIDWPYVEGLRMDEALHPLTLMAVGMYGRVLPNQNGAPLRLVVPWKYGFKSIKSIVRISFVREQPATTWETMAPQEYGFYANVNPNVSHPRWSQARERRLPGSLFSPNVRKTLMFNGYEEEVAGLYAGMDLSKDY</sequence>
<keyword evidence="8" id="KW-1185">Reference proteome</keyword>
<comment type="subunit">
    <text evidence="5">Heterodimer of a catalytic subunit (MsrP) and a heme-binding subunit (MsrQ).</text>
</comment>
<comment type="function">
    <text evidence="5">Part of the MsrPQ system that repairs oxidized periplasmic proteins containing methionine sulfoxide residues (Met-O), using respiratory chain electrons. Thus protects these proteins from oxidative-stress damage caused by reactive species of oxygen and chlorine generated by the host defense mechanisms. MsrPQ is essential for the maintenance of envelope integrity under bleach stress, rescuing a wide series of structurally unrelated periplasmic proteins from methionine oxidation. The catalytic subunit MsrP is non-stereospecific, being able to reduce both (R-) and (S-) diastereoisomers of methionine sulfoxide.</text>
</comment>
<dbReference type="AlphaFoldDB" id="A0A3M2HI57"/>
<evidence type="ECO:0000256" key="4">
    <source>
        <dbReference type="ARBA" id="ARBA00023002"/>
    </source>
</evidence>
<evidence type="ECO:0000259" key="6">
    <source>
        <dbReference type="Pfam" id="PF00174"/>
    </source>
</evidence>
<comment type="cofactor">
    <cofactor evidence="5">
        <name>Mo-molybdopterin</name>
        <dbReference type="ChEBI" id="CHEBI:71302"/>
    </cofactor>
    <text evidence="5">Binds 1 Mo-molybdopterin (Mo-MPT) cofactor per subunit.</text>
</comment>
<dbReference type="Proteomes" id="UP000269774">
    <property type="component" value="Unassembled WGS sequence"/>
</dbReference>